<proteinExistence type="predicted"/>
<name>A0A3M7S7V2_BRAPC</name>
<keyword evidence="2" id="KW-1185">Reference proteome</keyword>
<accession>A0A3M7S7V2</accession>
<organism evidence="1 2">
    <name type="scientific">Brachionus plicatilis</name>
    <name type="common">Marine rotifer</name>
    <name type="synonym">Brachionus muelleri</name>
    <dbReference type="NCBI Taxonomy" id="10195"/>
    <lineage>
        <taxon>Eukaryota</taxon>
        <taxon>Metazoa</taxon>
        <taxon>Spiralia</taxon>
        <taxon>Gnathifera</taxon>
        <taxon>Rotifera</taxon>
        <taxon>Eurotatoria</taxon>
        <taxon>Monogononta</taxon>
        <taxon>Pseudotrocha</taxon>
        <taxon>Ploima</taxon>
        <taxon>Brachionidae</taxon>
        <taxon>Brachionus</taxon>
    </lineage>
</organism>
<dbReference type="EMBL" id="REGN01001891">
    <property type="protein sequence ID" value="RNA31842.1"/>
    <property type="molecule type" value="Genomic_DNA"/>
</dbReference>
<sequence>MYSRKYNNLQEQPNSNEVNMISQNGGTGEDINPKFLDFDLNFYFIFKNYNSIVKDRNCYGGGVSILVKEGIEFKQDNSFDHFNAELLCIKISLKNTELFILLFTIYLIYKKKV</sequence>
<evidence type="ECO:0000313" key="1">
    <source>
        <dbReference type="EMBL" id="RNA31842.1"/>
    </source>
</evidence>
<protein>
    <submittedName>
        <fullName evidence="1">Uncharacterized protein</fullName>
    </submittedName>
</protein>
<dbReference type="Proteomes" id="UP000276133">
    <property type="component" value="Unassembled WGS sequence"/>
</dbReference>
<evidence type="ECO:0000313" key="2">
    <source>
        <dbReference type="Proteomes" id="UP000276133"/>
    </source>
</evidence>
<gene>
    <name evidence="1" type="ORF">BpHYR1_020788</name>
</gene>
<comment type="caution">
    <text evidence="1">The sequence shown here is derived from an EMBL/GenBank/DDBJ whole genome shotgun (WGS) entry which is preliminary data.</text>
</comment>
<reference evidence="1 2" key="1">
    <citation type="journal article" date="2018" name="Sci. Rep.">
        <title>Genomic signatures of local adaptation to the degree of environmental predictability in rotifers.</title>
        <authorList>
            <person name="Franch-Gras L."/>
            <person name="Hahn C."/>
            <person name="Garcia-Roger E.M."/>
            <person name="Carmona M.J."/>
            <person name="Serra M."/>
            <person name="Gomez A."/>
        </authorList>
    </citation>
    <scope>NUCLEOTIDE SEQUENCE [LARGE SCALE GENOMIC DNA]</scope>
    <source>
        <strain evidence="1">HYR1</strain>
    </source>
</reference>
<dbReference type="OrthoDB" id="416454at2759"/>
<dbReference type="AlphaFoldDB" id="A0A3M7S7V2"/>